<dbReference type="OrthoDB" id="9791546at2"/>
<dbReference type="PROSITE" id="PS50893">
    <property type="entry name" value="ABC_TRANSPORTER_2"/>
    <property type="match status" value="1"/>
</dbReference>
<gene>
    <name evidence="5" type="ORF">B2K_26005</name>
</gene>
<dbReference type="CDD" id="cd03255">
    <property type="entry name" value="ABC_MJ0796_LolCDE_FtsE"/>
    <property type="match status" value="1"/>
</dbReference>
<dbReference type="PANTHER" id="PTHR24220:SF659">
    <property type="entry name" value="TRANSPORTER, PUTATIVE-RELATED"/>
    <property type="match status" value="1"/>
</dbReference>
<name>I0BP02_9BACL</name>
<dbReference type="PANTHER" id="PTHR24220">
    <property type="entry name" value="IMPORT ATP-BINDING PROTEIN"/>
    <property type="match status" value="1"/>
</dbReference>
<dbReference type="GO" id="GO:0005886">
    <property type="term" value="C:plasma membrane"/>
    <property type="evidence" value="ECO:0007669"/>
    <property type="project" value="TreeGrafter"/>
</dbReference>
<dbReference type="InterPro" id="IPR017911">
    <property type="entry name" value="MacB-like_ATP-bd"/>
</dbReference>
<dbReference type="Pfam" id="PF00005">
    <property type="entry name" value="ABC_tran"/>
    <property type="match status" value="1"/>
</dbReference>
<reference evidence="5 6" key="1">
    <citation type="submission" date="2013-06" db="EMBL/GenBank/DDBJ databases">
        <title>Complete genome sequence of Paenibacillus mucilaginosus K02.</title>
        <authorList>
            <person name="Xiao B."/>
            <person name="Sun L."/>
            <person name="Xiao L."/>
            <person name="Lian B."/>
        </authorList>
    </citation>
    <scope>NUCLEOTIDE SEQUENCE [LARGE SCALE GENOMIC DNA]</scope>
    <source>
        <strain evidence="5 6">K02</strain>
    </source>
</reference>
<dbReference type="InterPro" id="IPR003593">
    <property type="entry name" value="AAA+_ATPase"/>
</dbReference>
<protein>
    <submittedName>
        <fullName evidence="5">ABC transporter ATP-binding protein</fullName>
    </submittedName>
</protein>
<dbReference type="Proteomes" id="UP000007392">
    <property type="component" value="Chromosome"/>
</dbReference>
<sequence>MNPIHTGVMIRMEHVTQAFAVNGRPLPILKIPAWEVKRGERLAIIGPSGSGKSSLLHLLSGIQKPDGGTIQIDGLELTGLPEGARDKFRAEKVGYIFQDFHLIPSLTAQQNVELVLPSAMPKREKRTRIREWMEAVGMADRMDHRPAQLSRGQQQRVAIVRALINRPPLLLADEPTGSLDYETAGALMALLLGLCAREGSTLITVTHDLHLARTFSRTVHIGEINALVRPPQEAAAAGEKEGVAL</sequence>
<dbReference type="KEGG" id="pmw:B2K_26005"/>
<keyword evidence="2" id="KW-0547">Nucleotide-binding</keyword>
<dbReference type="SMART" id="SM00382">
    <property type="entry name" value="AAA"/>
    <property type="match status" value="1"/>
</dbReference>
<dbReference type="InterPro" id="IPR027417">
    <property type="entry name" value="P-loop_NTPase"/>
</dbReference>
<keyword evidence="1" id="KW-0813">Transport</keyword>
<dbReference type="AlphaFoldDB" id="I0BP02"/>
<dbReference type="InterPro" id="IPR003439">
    <property type="entry name" value="ABC_transporter-like_ATP-bd"/>
</dbReference>
<dbReference type="GO" id="GO:0022857">
    <property type="term" value="F:transmembrane transporter activity"/>
    <property type="evidence" value="ECO:0007669"/>
    <property type="project" value="TreeGrafter"/>
</dbReference>
<dbReference type="RefSeq" id="WP_014652102.1">
    <property type="nucleotide sequence ID" value="NC_017672.3"/>
</dbReference>
<keyword evidence="3 5" id="KW-0067">ATP-binding</keyword>
<feature type="domain" description="ABC transporter" evidence="4">
    <location>
        <begin position="10"/>
        <end position="240"/>
    </location>
</feature>
<evidence type="ECO:0000256" key="1">
    <source>
        <dbReference type="ARBA" id="ARBA00022448"/>
    </source>
</evidence>
<dbReference type="PATRIC" id="fig|997761.3.peg.5178"/>
<dbReference type="GO" id="GO:0005524">
    <property type="term" value="F:ATP binding"/>
    <property type="evidence" value="ECO:0007669"/>
    <property type="project" value="UniProtKB-KW"/>
</dbReference>
<accession>I0BP02</accession>
<dbReference type="EMBL" id="CP003422">
    <property type="protein sequence ID" value="AFH64099.1"/>
    <property type="molecule type" value="Genomic_DNA"/>
</dbReference>
<proteinExistence type="predicted"/>
<evidence type="ECO:0000259" key="4">
    <source>
        <dbReference type="PROSITE" id="PS50893"/>
    </source>
</evidence>
<organism evidence="5 6">
    <name type="scientific">Paenibacillus mucilaginosus K02</name>
    <dbReference type="NCBI Taxonomy" id="997761"/>
    <lineage>
        <taxon>Bacteria</taxon>
        <taxon>Bacillati</taxon>
        <taxon>Bacillota</taxon>
        <taxon>Bacilli</taxon>
        <taxon>Bacillales</taxon>
        <taxon>Paenibacillaceae</taxon>
        <taxon>Paenibacillus</taxon>
    </lineage>
</organism>
<dbReference type="GO" id="GO:0016887">
    <property type="term" value="F:ATP hydrolysis activity"/>
    <property type="evidence" value="ECO:0007669"/>
    <property type="project" value="InterPro"/>
</dbReference>
<dbReference type="SUPFAM" id="SSF52540">
    <property type="entry name" value="P-loop containing nucleoside triphosphate hydrolases"/>
    <property type="match status" value="1"/>
</dbReference>
<evidence type="ECO:0000313" key="5">
    <source>
        <dbReference type="EMBL" id="AFH64099.1"/>
    </source>
</evidence>
<dbReference type="HOGENOM" id="CLU_000604_1_22_9"/>
<dbReference type="InterPro" id="IPR015854">
    <property type="entry name" value="ABC_transpr_LolD-like"/>
</dbReference>
<evidence type="ECO:0000313" key="6">
    <source>
        <dbReference type="Proteomes" id="UP000007392"/>
    </source>
</evidence>
<dbReference type="Gene3D" id="3.40.50.300">
    <property type="entry name" value="P-loop containing nucleotide triphosphate hydrolases"/>
    <property type="match status" value="1"/>
</dbReference>
<evidence type="ECO:0000256" key="3">
    <source>
        <dbReference type="ARBA" id="ARBA00022840"/>
    </source>
</evidence>
<evidence type="ECO:0000256" key="2">
    <source>
        <dbReference type="ARBA" id="ARBA00022741"/>
    </source>
</evidence>